<dbReference type="SUPFAM" id="SSF46894">
    <property type="entry name" value="C-terminal effector domain of the bipartite response regulators"/>
    <property type="match status" value="1"/>
</dbReference>
<dbReference type="EMBL" id="CP001804">
    <property type="protein sequence ID" value="ACY18267.1"/>
    <property type="molecule type" value="Genomic_DNA"/>
</dbReference>
<feature type="domain" description="FHA" evidence="2">
    <location>
        <begin position="49"/>
        <end position="100"/>
    </location>
</feature>
<dbReference type="PROSITE" id="PS50006">
    <property type="entry name" value="FHA_DOMAIN"/>
    <property type="match status" value="1"/>
</dbReference>
<dbReference type="SMART" id="SM00862">
    <property type="entry name" value="Trans_reg_C"/>
    <property type="match status" value="1"/>
</dbReference>
<dbReference type="OrthoDB" id="9815482at2"/>
<dbReference type="GO" id="GO:0003677">
    <property type="term" value="F:DNA binding"/>
    <property type="evidence" value="ECO:0007669"/>
    <property type="project" value="UniProtKB-KW"/>
</dbReference>
<dbReference type="InterPro" id="IPR016032">
    <property type="entry name" value="Sig_transdc_resp-reg_C-effctor"/>
</dbReference>
<name>D0LHC2_HALO1</name>
<evidence type="ECO:0000313" key="4">
    <source>
        <dbReference type="Proteomes" id="UP000001880"/>
    </source>
</evidence>
<dbReference type="Gene3D" id="2.60.200.20">
    <property type="match status" value="1"/>
</dbReference>
<evidence type="ECO:0000259" key="2">
    <source>
        <dbReference type="PROSITE" id="PS50006"/>
    </source>
</evidence>
<dbReference type="Pfam" id="PF00498">
    <property type="entry name" value="FHA"/>
    <property type="match status" value="1"/>
</dbReference>
<dbReference type="InterPro" id="IPR036388">
    <property type="entry name" value="WH-like_DNA-bd_sf"/>
</dbReference>
<dbReference type="RefSeq" id="WP_012830859.1">
    <property type="nucleotide sequence ID" value="NC_013440.1"/>
</dbReference>
<dbReference type="InterPro" id="IPR000253">
    <property type="entry name" value="FHA_dom"/>
</dbReference>
<reference evidence="3 4" key="1">
    <citation type="journal article" date="2010" name="Stand. Genomic Sci.">
        <title>Complete genome sequence of Haliangium ochraceum type strain (SMP-2).</title>
        <authorList>
            <consortium name="US DOE Joint Genome Institute (JGI-PGF)"/>
            <person name="Ivanova N."/>
            <person name="Daum C."/>
            <person name="Lang E."/>
            <person name="Abt B."/>
            <person name="Kopitz M."/>
            <person name="Saunders E."/>
            <person name="Lapidus A."/>
            <person name="Lucas S."/>
            <person name="Glavina Del Rio T."/>
            <person name="Nolan M."/>
            <person name="Tice H."/>
            <person name="Copeland A."/>
            <person name="Cheng J.F."/>
            <person name="Chen F."/>
            <person name="Bruce D."/>
            <person name="Goodwin L."/>
            <person name="Pitluck S."/>
            <person name="Mavromatis K."/>
            <person name="Pati A."/>
            <person name="Mikhailova N."/>
            <person name="Chen A."/>
            <person name="Palaniappan K."/>
            <person name="Land M."/>
            <person name="Hauser L."/>
            <person name="Chang Y.J."/>
            <person name="Jeffries C.D."/>
            <person name="Detter J.C."/>
            <person name="Brettin T."/>
            <person name="Rohde M."/>
            <person name="Goker M."/>
            <person name="Bristow J."/>
            <person name="Markowitz V."/>
            <person name="Eisen J.A."/>
            <person name="Hugenholtz P."/>
            <person name="Kyrpides N.C."/>
            <person name="Klenk H.P."/>
        </authorList>
    </citation>
    <scope>NUCLEOTIDE SEQUENCE [LARGE SCALE GENOMIC DNA]</scope>
    <source>
        <strain evidence="4">DSM 14365 / CIP 107738 / JCM 11303 / AJ 13395 / SMP-2</strain>
    </source>
</reference>
<dbReference type="KEGG" id="hoh:Hoch_5791"/>
<organism evidence="3 4">
    <name type="scientific">Haliangium ochraceum (strain DSM 14365 / JCM 11303 / SMP-2)</name>
    <dbReference type="NCBI Taxonomy" id="502025"/>
    <lineage>
        <taxon>Bacteria</taxon>
        <taxon>Pseudomonadati</taxon>
        <taxon>Myxococcota</taxon>
        <taxon>Polyangia</taxon>
        <taxon>Haliangiales</taxon>
        <taxon>Kofleriaceae</taxon>
        <taxon>Haliangium</taxon>
    </lineage>
</organism>
<evidence type="ECO:0000256" key="1">
    <source>
        <dbReference type="ARBA" id="ARBA00023125"/>
    </source>
</evidence>
<evidence type="ECO:0000313" key="3">
    <source>
        <dbReference type="EMBL" id="ACY18267.1"/>
    </source>
</evidence>
<dbReference type="STRING" id="502025.Hoch_5791"/>
<sequence>MNRISEMDMADIPHCEGLTPEQVIERDDEEGNAWLIDQWGIPRSVITGTVVGRNLNDCNLVILHASVSTQHARIEHPHNEGWRIVDLGSLNGTTVNERMVRNAPLMEGDIIVLGEVGFLFTLRPPDLAEEPRGPGFTVRSQTADLPLQLTLRQGEHSLQLIRRSEGGLIVVGKRKIRLATLEYSLLRALIRQQLEAGESGNAFLSSRELVAKLEFRSRAADSENVRELVHRVRQKLNKFVEQELIESERGSGYRLAWAVSTDPIVTYK</sequence>
<dbReference type="InterPro" id="IPR001867">
    <property type="entry name" value="OmpR/PhoB-type_DNA-bd"/>
</dbReference>
<dbReference type="GO" id="GO:0000160">
    <property type="term" value="P:phosphorelay signal transduction system"/>
    <property type="evidence" value="ECO:0007669"/>
    <property type="project" value="InterPro"/>
</dbReference>
<proteinExistence type="predicted"/>
<keyword evidence="4" id="KW-1185">Reference proteome</keyword>
<dbReference type="Pfam" id="PF00486">
    <property type="entry name" value="Trans_reg_C"/>
    <property type="match status" value="1"/>
</dbReference>
<dbReference type="GO" id="GO:0006355">
    <property type="term" value="P:regulation of DNA-templated transcription"/>
    <property type="evidence" value="ECO:0007669"/>
    <property type="project" value="InterPro"/>
</dbReference>
<dbReference type="HOGENOM" id="CLU_1037339_0_0_7"/>
<dbReference type="PANTHER" id="PTHR23308">
    <property type="entry name" value="NUCLEAR INHIBITOR OF PROTEIN PHOSPHATASE-1"/>
    <property type="match status" value="1"/>
</dbReference>
<gene>
    <name evidence="3" type="ordered locus">Hoch_5791</name>
</gene>
<dbReference type="AlphaFoldDB" id="D0LHC2"/>
<protein>
    <submittedName>
        <fullName evidence="3">FHA domain containing protein</fullName>
    </submittedName>
</protein>
<dbReference type="SUPFAM" id="SSF49879">
    <property type="entry name" value="SMAD/FHA domain"/>
    <property type="match status" value="1"/>
</dbReference>
<dbReference type="CDD" id="cd00060">
    <property type="entry name" value="FHA"/>
    <property type="match status" value="1"/>
</dbReference>
<dbReference type="Proteomes" id="UP000001880">
    <property type="component" value="Chromosome"/>
</dbReference>
<dbReference type="eggNOG" id="COG1716">
    <property type="taxonomic scope" value="Bacteria"/>
</dbReference>
<accession>D0LHC2</accession>
<dbReference type="InterPro" id="IPR008984">
    <property type="entry name" value="SMAD_FHA_dom_sf"/>
</dbReference>
<keyword evidence="1" id="KW-0238">DNA-binding</keyword>
<dbReference type="eggNOG" id="COG0745">
    <property type="taxonomic scope" value="Bacteria"/>
</dbReference>
<dbReference type="InterPro" id="IPR050923">
    <property type="entry name" value="Cell_Proc_Reg/RNA_Proc"/>
</dbReference>
<dbReference type="Gene3D" id="1.10.10.10">
    <property type="entry name" value="Winged helix-like DNA-binding domain superfamily/Winged helix DNA-binding domain"/>
    <property type="match status" value="1"/>
</dbReference>
<dbReference type="SMART" id="SM00240">
    <property type="entry name" value="FHA"/>
    <property type="match status" value="1"/>
</dbReference>